<evidence type="ECO:0000313" key="2">
    <source>
        <dbReference type="EMBL" id="CAG08618.1"/>
    </source>
</evidence>
<organism evidence="2">
    <name type="scientific">Tetraodon nigroviridis</name>
    <name type="common">Spotted green pufferfish</name>
    <name type="synonym">Chelonodon nigroviridis</name>
    <dbReference type="NCBI Taxonomy" id="99883"/>
    <lineage>
        <taxon>Eukaryota</taxon>
        <taxon>Metazoa</taxon>
        <taxon>Chordata</taxon>
        <taxon>Craniata</taxon>
        <taxon>Vertebrata</taxon>
        <taxon>Euteleostomi</taxon>
        <taxon>Actinopterygii</taxon>
        <taxon>Neopterygii</taxon>
        <taxon>Teleostei</taxon>
        <taxon>Neoteleostei</taxon>
        <taxon>Acanthomorphata</taxon>
        <taxon>Eupercaria</taxon>
        <taxon>Tetraodontiformes</taxon>
        <taxon>Tetradontoidea</taxon>
        <taxon>Tetraodontidae</taxon>
        <taxon>Tetraodon</taxon>
    </lineage>
</organism>
<dbReference type="KEGG" id="tng:GSTEN00029637G001"/>
<proteinExistence type="predicted"/>
<reference evidence="2" key="1">
    <citation type="journal article" date="2004" name="Nature">
        <title>Genome duplication in the teleost fish Tetraodon nigroviridis reveals the early vertebrate proto-karyotype.</title>
        <authorList>
            <person name="Jaillon O."/>
            <person name="Aury J.-M."/>
            <person name="Brunet F."/>
            <person name="Petit J.-L."/>
            <person name="Stange-Thomann N."/>
            <person name="Mauceli E."/>
            <person name="Bouneau L."/>
            <person name="Fischer C."/>
            <person name="Ozouf-Costaz C."/>
            <person name="Bernot A."/>
            <person name="Nicaud S."/>
            <person name="Jaffe D."/>
            <person name="Fisher S."/>
            <person name="Lutfalla G."/>
            <person name="Dossat C."/>
            <person name="Segurens B."/>
            <person name="Dasilva C."/>
            <person name="Salanoubat M."/>
            <person name="Levy M."/>
            <person name="Boudet N."/>
            <person name="Castellano S."/>
            <person name="Anthouard V."/>
            <person name="Jubin C."/>
            <person name="Castelli V."/>
            <person name="Katinka M."/>
            <person name="Vacherie B."/>
            <person name="Biemont C."/>
            <person name="Skalli Z."/>
            <person name="Cattolico L."/>
            <person name="Poulain J."/>
            <person name="De Berardinis V."/>
            <person name="Cruaud C."/>
            <person name="Duprat S."/>
            <person name="Brottier P."/>
            <person name="Coutanceau J.-P."/>
            <person name="Gouzy J."/>
            <person name="Parra G."/>
            <person name="Lardier G."/>
            <person name="Chapple C."/>
            <person name="McKernan K.J."/>
            <person name="McEwan P."/>
            <person name="Bosak S."/>
            <person name="Kellis M."/>
            <person name="Volff J.-N."/>
            <person name="Guigo R."/>
            <person name="Zody M.C."/>
            <person name="Mesirov J."/>
            <person name="Lindblad-Toh K."/>
            <person name="Birren B."/>
            <person name="Nusbaum C."/>
            <person name="Kahn D."/>
            <person name="Robinson-Rechavi M."/>
            <person name="Laudet V."/>
            <person name="Schachter V."/>
            <person name="Quetier F."/>
            <person name="Saurin W."/>
            <person name="Scarpelli C."/>
            <person name="Wincker P."/>
            <person name="Lander E.S."/>
            <person name="Weissenbach J."/>
            <person name="Roest Crollius H."/>
        </authorList>
    </citation>
    <scope>NUCLEOTIDE SEQUENCE [LARGE SCALE GENOMIC DNA]</scope>
</reference>
<name>Q4RSL4_TETNG</name>
<feature type="region of interest" description="Disordered" evidence="1">
    <location>
        <begin position="1"/>
        <end position="39"/>
    </location>
</feature>
<dbReference type="EMBL" id="CAAE01014999">
    <property type="protein sequence ID" value="CAG08618.1"/>
    <property type="molecule type" value="Genomic_DNA"/>
</dbReference>
<evidence type="ECO:0000256" key="1">
    <source>
        <dbReference type="SAM" id="MobiDB-lite"/>
    </source>
</evidence>
<comment type="caution">
    <text evidence="2">The sequence shown here is derived from an EMBL/GenBank/DDBJ whole genome shotgun (WGS) entry which is preliminary data.</text>
</comment>
<accession>Q4RSL4</accession>
<sequence length="39" mass="4121">MAAHSDFNGELDPLRKTRTPASSVSGKEVVTGPPFMDSS</sequence>
<dbReference type="AlphaFoldDB" id="Q4RSL4"/>
<gene>
    <name evidence="2" type="ORF">GSTENG00029637001</name>
</gene>
<reference evidence="2" key="2">
    <citation type="submission" date="2004-02" db="EMBL/GenBank/DDBJ databases">
        <authorList>
            <consortium name="Genoscope"/>
            <consortium name="Whitehead Institute Centre for Genome Research"/>
        </authorList>
    </citation>
    <scope>NUCLEOTIDE SEQUENCE</scope>
</reference>
<protein>
    <submittedName>
        <fullName evidence="2">(spotted green pufferfish) hypothetical protein</fullName>
    </submittedName>
</protein>